<dbReference type="Pfam" id="PF01494">
    <property type="entry name" value="FAD_binding_3"/>
    <property type="match status" value="1"/>
</dbReference>
<dbReference type="EMBL" id="JAPDOD010000002">
    <property type="protein sequence ID" value="MDA0159459.1"/>
    <property type="molecule type" value="Genomic_DNA"/>
</dbReference>
<dbReference type="PRINTS" id="PR00420">
    <property type="entry name" value="RNGMNOXGNASE"/>
</dbReference>
<evidence type="ECO:0000256" key="3">
    <source>
        <dbReference type="ARBA" id="ARBA00022827"/>
    </source>
</evidence>
<name>A0A9X3MNF6_9ACTN</name>
<evidence type="ECO:0000259" key="6">
    <source>
        <dbReference type="Pfam" id="PF01494"/>
    </source>
</evidence>
<dbReference type="GO" id="GO:0071949">
    <property type="term" value="F:FAD binding"/>
    <property type="evidence" value="ECO:0007669"/>
    <property type="project" value="InterPro"/>
</dbReference>
<dbReference type="SUPFAM" id="SSF51905">
    <property type="entry name" value="FAD/NAD(P)-binding domain"/>
    <property type="match status" value="1"/>
</dbReference>
<reference evidence="7" key="1">
    <citation type="submission" date="2022-10" db="EMBL/GenBank/DDBJ databases">
        <title>The WGS of Solirubrobacter ginsenosidimutans DSM 21036.</title>
        <authorList>
            <person name="Jiang Z."/>
        </authorList>
    </citation>
    <scope>NUCLEOTIDE SEQUENCE</scope>
    <source>
        <strain evidence="7">DSM 21036</strain>
    </source>
</reference>
<dbReference type="AlphaFoldDB" id="A0A9X3MNF6"/>
<dbReference type="InterPro" id="IPR002938">
    <property type="entry name" value="FAD-bd"/>
</dbReference>
<dbReference type="PANTHER" id="PTHR13789:SF318">
    <property type="entry name" value="GERANYLGERANYL DIPHOSPHATE REDUCTASE"/>
    <property type="match status" value="1"/>
</dbReference>
<evidence type="ECO:0000256" key="2">
    <source>
        <dbReference type="ARBA" id="ARBA00022630"/>
    </source>
</evidence>
<dbReference type="Gene3D" id="3.50.50.60">
    <property type="entry name" value="FAD/NAD(P)-binding domain"/>
    <property type="match status" value="1"/>
</dbReference>
<evidence type="ECO:0000256" key="5">
    <source>
        <dbReference type="ARBA" id="ARBA00023033"/>
    </source>
</evidence>
<accession>A0A9X3MNF6</accession>
<feature type="domain" description="FAD-binding" evidence="6">
    <location>
        <begin position="2"/>
        <end position="342"/>
    </location>
</feature>
<keyword evidence="2" id="KW-0285">Flavoprotein</keyword>
<keyword evidence="3" id="KW-0274">FAD</keyword>
<keyword evidence="4" id="KW-0560">Oxidoreductase</keyword>
<comment type="cofactor">
    <cofactor evidence="1">
        <name>FAD</name>
        <dbReference type="ChEBI" id="CHEBI:57692"/>
    </cofactor>
</comment>
<protein>
    <submittedName>
        <fullName evidence="7">FAD-dependent monooxygenase</fullName>
    </submittedName>
</protein>
<dbReference type="InterPro" id="IPR036188">
    <property type="entry name" value="FAD/NAD-bd_sf"/>
</dbReference>
<dbReference type="RefSeq" id="WP_270038176.1">
    <property type="nucleotide sequence ID" value="NZ_JAPDOD010000002.1"/>
</dbReference>
<dbReference type="PANTHER" id="PTHR13789">
    <property type="entry name" value="MONOOXYGENASE"/>
    <property type="match status" value="1"/>
</dbReference>
<dbReference type="GO" id="GO:0004497">
    <property type="term" value="F:monooxygenase activity"/>
    <property type="evidence" value="ECO:0007669"/>
    <property type="project" value="UniProtKB-KW"/>
</dbReference>
<dbReference type="InterPro" id="IPR050493">
    <property type="entry name" value="FAD-dep_Monooxygenase_BioMet"/>
</dbReference>
<gene>
    <name evidence="7" type="ORF">OM076_04215</name>
</gene>
<organism evidence="7 8">
    <name type="scientific">Solirubrobacter ginsenosidimutans</name>
    <dbReference type="NCBI Taxonomy" id="490573"/>
    <lineage>
        <taxon>Bacteria</taxon>
        <taxon>Bacillati</taxon>
        <taxon>Actinomycetota</taxon>
        <taxon>Thermoleophilia</taxon>
        <taxon>Solirubrobacterales</taxon>
        <taxon>Solirubrobacteraceae</taxon>
        <taxon>Solirubrobacter</taxon>
    </lineage>
</organism>
<proteinExistence type="predicted"/>
<evidence type="ECO:0000313" key="7">
    <source>
        <dbReference type="EMBL" id="MDA0159459.1"/>
    </source>
</evidence>
<dbReference type="Proteomes" id="UP001149140">
    <property type="component" value="Unassembled WGS sequence"/>
</dbReference>
<evidence type="ECO:0000256" key="4">
    <source>
        <dbReference type="ARBA" id="ARBA00023002"/>
    </source>
</evidence>
<keyword evidence="5 7" id="KW-0503">Monooxygenase</keyword>
<dbReference type="SUPFAM" id="SSF54373">
    <property type="entry name" value="FAD-linked reductases, C-terminal domain"/>
    <property type="match status" value="1"/>
</dbReference>
<evidence type="ECO:0000313" key="8">
    <source>
        <dbReference type="Proteomes" id="UP001149140"/>
    </source>
</evidence>
<comment type="caution">
    <text evidence="7">The sequence shown here is derived from an EMBL/GenBank/DDBJ whole genome shotgun (WGS) entry which is preliminary data.</text>
</comment>
<keyword evidence="8" id="KW-1185">Reference proteome</keyword>
<evidence type="ECO:0000256" key="1">
    <source>
        <dbReference type="ARBA" id="ARBA00001974"/>
    </source>
</evidence>
<sequence>MRVAIAGGGLGGLAAALFLLRAGVRDVQVFEQQPQLGEIGAGIQVGPNAVRLLQRLSLGAALTDVAVPFEVAWEFRRWQDGRVLFSESFGAAGAERFGAPYLALHRVDLLSVLASAVPAGVVALGRHVEGVDGDRFVFADGSSSDPYDALIGADGIHSVVRSAIAGPGEPVFTGLAAYRALVPVEQAPEFARRPVCSIWLGPSKHFVHYPVSGGSQVNLVTANPAGDWREESWIAEGSVPDFLAEFSGWDAAVLQLIGAARETRRYAFYAREPIPRWVSGRVALLGDAAHPMLPFFAQGAGQAIEDGAVLAGCLRGVSASEVVGALKRYEALRIERATRVQRMSGERREHHHMPDGPEQVARDAALGSQDPLSHNEWLYGHDVEADL</sequence>